<dbReference type="InterPro" id="IPR035906">
    <property type="entry name" value="MetI-like_sf"/>
</dbReference>
<evidence type="ECO:0000256" key="8">
    <source>
        <dbReference type="SAM" id="MobiDB-lite"/>
    </source>
</evidence>
<accession>A0A6I4P2A7</accession>
<keyword evidence="3" id="KW-1003">Cell membrane</keyword>
<keyword evidence="4 7" id="KW-0812">Transmembrane</keyword>
<evidence type="ECO:0000256" key="1">
    <source>
        <dbReference type="ARBA" id="ARBA00004651"/>
    </source>
</evidence>
<evidence type="ECO:0000313" key="11">
    <source>
        <dbReference type="Proteomes" id="UP000438182"/>
    </source>
</evidence>
<keyword evidence="11" id="KW-1185">Reference proteome</keyword>
<gene>
    <name evidence="10" type="ORF">GB864_14415</name>
</gene>
<dbReference type="Proteomes" id="UP000438182">
    <property type="component" value="Unassembled WGS sequence"/>
</dbReference>
<feature type="transmembrane region" description="Helical" evidence="7">
    <location>
        <begin position="205"/>
        <end position="227"/>
    </location>
</feature>
<dbReference type="AlphaFoldDB" id="A0A6I4P2A7"/>
<organism evidence="10 11">
    <name type="scientific">Agromyces seonyuensis</name>
    <dbReference type="NCBI Taxonomy" id="2662446"/>
    <lineage>
        <taxon>Bacteria</taxon>
        <taxon>Bacillati</taxon>
        <taxon>Actinomycetota</taxon>
        <taxon>Actinomycetes</taxon>
        <taxon>Micrococcales</taxon>
        <taxon>Microbacteriaceae</taxon>
        <taxon>Agromyces</taxon>
    </lineage>
</organism>
<feature type="domain" description="ABC transmembrane type-1" evidence="9">
    <location>
        <begin position="80"/>
        <end position="264"/>
    </location>
</feature>
<dbReference type="InterPro" id="IPR000515">
    <property type="entry name" value="MetI-like"/>
</dbReference>
<dbReference type="GO" id="GO:0055085">
    <property type="term" value="P:transmembrane transport"/>
    <property type="evidence" value="ECO:0007669"/>
    <property type="project" value="InterPro"/>
</dbReference>
<keyword evidence="6 7" id="KW-0472">Membrane</keyword>
<evidence type="ECO:0000259" key="9">
    <source>
        <dbReference type="PROSITE" id="PS50928"/>
    </source>
</evidence>
<dbReference type="PANTHER" id="PTHR30151:SF0">
    <property type="entry name" value="ABC TRANSPORTER PERMEASE PROTEIN MJ0413-RELATED"/>
    <property type="match status" value="1"/>
</dbReference>
<evidence type="ECO:0000256" key="4">
    <source>
        <dbReference type="ARBA" id="ARBA00022692"/>
    </source>
</evidence>
<dbReference type="Pfam" id="PF00528">
    <property type="entry name" value="BPD_transp_1"/>
    <property type="match status" value="1"/>
</dbReference>
<evidence type="ECO:0000256" key="3">
    <source>
        <dbReference type="ARBA" id="ARBA00022475"/>
    </source>
</evidence>
<sequence>MVESAPARAVARSEPGRRSPRRPGSGLGPLLGTAGILGFLLLWELVSLAGLVDTRFLPAPHTVLVRLVEYLRDLAFWRDVADTMTAWAIGLTISVVAATVLGFAIGSSRFLEHATRSTIEFLRPIPSVALIPLAVILFGVKIQSALLLIVYASFWQVLIQVIYGTKDVDPVAEATARSYGLNRWQRVRHVVWPTALPYLMTGIRLAATVALVLAITAELIIGTPGLGKQIGLTQSTGDVVGMYALIIATGLIGVGINFLARLVERKALAWHTSIRTDLVT</sequence>
<evidence type="ECO:0000256" key="6">
    <source>
        <dbReference type="ARBA" id="ARBA00023136"/>
    </source>
</evidence>
<proteinExistence type="inferred from homology"/>
<evidence type="ECO:0000256" key="2">
    <source>
        <dbReference type="ARBA" id="ARBA00022448"/>
    </source>
</evidence>
<feature type="transmembrane region" description="Helical" evidence="7">
    <location>
        <begin position="239"/>
        <end position="260"/>
    </location>
</feature>
<evidence type="ECO:0000256" key="7">
    <source>
        <dbReference type="RuleBase" id="RU363032"/>
    </source>
</evidence>
<name>A0A6I4P2A7_9MICO</name>
<protein>
    <submittedName>
        <fullName evidence="10">ABC transporter permease subunit</fullName>
    </submittedName>
</protein>
<keyword evidence="5 7" id="KW-1133">Transmembrane helix</keyword>
<dbReference type="EMBL" id="WSTA01000076">
    <property type="protein sequence ID" value="MWB99742.1"/>
    <property type="molecule type" value="Genomic_DNA"/>
</dbReference>
<feature type="region of interest" description="Disordered" evidence="8">
    <location>
        <begin position="1"/>
        <end position="26"/>
    </location>
</feature>
<keyword evidence="2 7" id="KW-0813">Transport</keyword>
<dbReference type="CDD" id="cd06261">
    <property type="entry name" value="TM_PBP2"/>
    <property type="match status" value="1"/>
</dbReference>
<comment type="caution">
    <text evidence="10">The sequence shown here is derived from an EMBL/GenBank/DDBJ whole genome shotgun (WGS) entry which is preliminary data.</text>
</comment>
<dbReference type="Gene3D" id="1.10.3720.10">
    <property type="entry name" value="MetI-like"/>
    <property type="match status" value="1"/>
</dbReference>
<comment type="similarity">
    <text evidence="7">Belongs to the binding-protein-dependent transport system permease family.</text>
</comment>
<feature type="transmembrane region" description="Helical" evidence="7">
    <location>
        <begin position="84"/>
        <end position="106"/>
    </location>
</feature>
<dbReference type="GO" id="GO:0005886">
    <property type="term" value="C:plasma membrane"/>
    <property type="evidence" value="ECO:0007669"/>
    <property type="project" value="UniProtKB-SubCell"/>
</dbReference>
<dbReference type="PANTHER" id="PTHR30151">
    <property type="entry name" value="ALKANE SULFONATE ABC TRANSPORTER-RELATED, MEMBRANE SUBUNIT"/>
    <property type="match status" value="1"/>
</dbReference>
<reference evidence="10 11" key="1">
    <citation type="submission" date="2019-12" db="EMBL/GenBank/DDBJ databases">
        <authorList>
            <person name="Kim Y.S."/>
        </authorList>
    </citation>
    <scope>NUCLEOTIDE SEQUENCE [LARGE SCALE GENOMIC DNA]</scope>
    <source>
        <strain evidence="10 11">MMS17-SY077</strain>
    </source>
</reference>
<comment type="subcellular location">
    <subcellularLocation>
        <location evidence="1 7">Cell membrane</location>
        <topology evidence="1 7">Multi-pass membrane protein</topology>
    </subcellularLocation>
</comment>
<feature type="transmembrane region" description="Helical" evidence="7">
    <location>
        <begin position="127"/>
        <end position="154"/>
    </location>
</feature>
<dbReference type="SUPFAM" id="SSF161098">
    <property type="entry name" value="MetI-like"/>
    <property type="match status" value="1"/>
</dbReference>
<evidence type="ECO:0000313" key="10">
    <source>
        <dbReference type="EMBL" id="MWB99742.1"/>
    </source>
</evidence>
<feature type="transmembrane region" description="Helical" evidence="7">
    <location>
        <begin position="27"/>
        <end position="52"/>
    </location>
</feature>
<evidence type="ECO:0000256" key="5">
    <source>
        <dbReference type="ARBA" id="ARBA00022989"/>
    </source>
</evidence>
<dbReference type="PROSITE" id="PS50928">
    <property type="entry name" value="ABC_TM1"/>
    <property type="match status" value="1"/>
</dbReference>